<dbReference type="GO" id="GO:0005783">
    <property type="term" value="C:endoplasmic reticulum"/>
    <property type="evidence" value="ECO:0007669"/>
    <property type="project" value="TreeGrafter"/>
</dbReference>
<sequence length="222" mass="25312">MSDHPYLPRDLLIQGFVRNDVPAWTILSVLGTSVAGVLFVSWMATSRWMPDVGLMRRLAVCWFAVCAFIHAGIEGWFVVFHREIPGDSSFLSQLWKEYSKGDSRYIIGDTFTVCMEGVTAIFWGPLSAFTAFAFLRGLSSRYVLQLCLSLGQLYGLVLYFITEWLDGFQHTNPGHPLHFWFYFFFMNALWLVVPVALITDAAFELSSAQLSKDARLTQRKKQ</sequence>
<evidence type="ECO:0000256" key="10">
    <source>
        <dbReference type="ARBA" id="ARBA00023166"/>
    </source>
</evidence>
<dbReference type="GO" id="GO:0006695">
    <property type="term" value="P:cholesterol biosynthetic process"/>
    <property type="evidence" value="ECO:0007669"/>
    <property type="project" value="TreeGrafter"/>
</dbReference>
<evidence type="ECO:0000256" key="9">
    <source>
        <dbReference type="ARBA" id="ARBA00023136"/>
    </source>
</evidence>
<reference evidence="16" key="1">
    <citation type="submission" date="2025-08" db="UniProtKB">
        <authorList>
            <consortium name="Ensembl"/>
        </authorList>
    </citation>
    <scope>IDENTIFICATION</scope>
</reference>
<accession>A0A8C4R0W8</accession>
<dbReference type="AlphaFoldDB" id="A0A8C4R0W8"/>
<proteinExistence type="inferred from homology"/>
<dbReference type="PANTHER" id="PTHR14207">
    <property type="entry name" value="STEROL ISOMERASE"/>
    <property type="match status" value="1"/>
</dbReference>
<dbReference type="GO" id="GO:0000247">
    <property type="term" value="F:C-8 sterol isomerase activity"/>
    <property type="evidence" value="ECO:0007669"/>
    <property type="project" value="TreeGrafter"/>
</dbReference>
<dbReference type="PROSITE" id="PS51751">
    <property type="entry name" value="EXPERA"/>
    <property type="match status" value="1"/>
</dbReference>
<dbReference type="Ensembl" id="ENSEBUT00000023929.1">
    <property type="protein sequence ID" value="ENSEBUP00000023353.1"/>
    <property type="gene ID" value="ENSEBUG00000014390.1"/>
</dbReference>
<organism evidence="16 17">
    <name type="scientific">Eptatretus burgeri</name>
    <name type="common">Inshore hagfish</name>
    <dbReference type="NCBI Taxonomy" id="7764"/>
    <lineage>
        <taxon>Eukaryota</taxon>
        <taxon>Metazoa</taxon>
        <taxon>Chordata</taxon>
        <taxon>Craniata</taxon>
        <taxon>Vertebrata</taxon>
        <taxon>Cyclostomata</taxon>
        <taxon>Myxini</taxon>
        <taxon>Myxiniformes</taxon>
        <taxon>Myxinidae</taxon>
        <taxon>Eptatretinae</taxon>
        <taxon>Eptatretus</taxon>
    </lineage>
</organism>
<evidence type="ECO:0000256" key="6">
    <source>
        <dbReference type="ARBA" id="ARBA00022989"/>
    </source>
</evidence>
<evidence type="ECO:0000256" key="4">
    <source>
        <dbReference type="ARBA" id="ARBA00022692"/>
    </source>
</evidence>
<keyword evidence="10" id="KW-1207">Sterol metabolism</keyword>
<keyword evidence="7" id="KW-0756">Sterol biosynthesis</keyword>
<keyword evidence="11" id="KW-0753">Steroid metabolism</keyword>
<dbReference type="GO" id="GO:0016020">
    <property type="term" value="C:membrane"/>
    <property type="evidence" value="ECO:0007669"/>
    <property type="project" value="UniProtKB-SubCell"/>
</dbReference>
<dbReference type="GO" id="GO:0047750">
    <property type="term" value="F:cholestenol delta-isomerase activity"/>
    <property type="evidence" value="ECO:0007669"/>
    <property type="project" value="InterPro"/>
</dbReference>
<keyword evidence="8" id="KW-0443">Lipid metabolism</keyword>
<evidence type="ECO:0000256" key="13">
    <source>
        <dbReference type="PROSITE-ProRule" id="PRU01087"/>
    </source>
</evidence>
<dbReference type="InterPro" id="IPR033118">
    <property type="entry name" value="EXPERA"/>
</dbReference>
<evidence type="ECO:0000256" key="7">
    <source>
        <dbReference type="ARBA" id="ARBA00023011"/>
    </source>
</evidence>
<evidence type="ECO:0000256" key="12">
    <source>
        <dbReference type="ARBA" id="ARBA00023235"/>
    </source>
</evidence>
<evidence type="ECO:0000259" key="15">
    <source>
        <dbReference type="PROSITE" id="PS51751"/>
    </source>
</evidence>
<evidence type="ECO:0000256" key="5">
    <source>
        <dbReference type="ARBA" id="ARBA00022955"/>
    </source>
</evidence>
<keyword evidence="12" id="KW-0413">Isomerase</keyword>
<feature type="domain" description="EXPERA" evidence="15">
    <location>
        <begin position="55"/>
        <end position="198"/>
    </location>
</feature>
<dbReference type="GO" id="GO:0004769">
    <property type="term" value="F:steroid Delta-isomerase activity"/>
    <property type="evidence" value="ECO:0007669"/>
    <property type="project" value="TreeGrafter"/>
</dbReference>
<comment type="similarity">
    <text evidence="2">Belongs to the EBP family.</text>
</comment>
<keyword evidence="3" id="KW-0444">Lipid biosynthesis</keyword>
<keyword evidence="5" id="KW-0752">Steroid biosynthesis</keyword>
<feature type="transmembrane region" description="Helical" evidence="14">
    <location>
        <begin position="181"/>
        <end position="203"/>
    </location>
</feature>
<keyword evidence="9 13" id="KW-0472">Membrane</keyword>
<dbReference type="PANTHER" id="PTHR14207:SF0">
    <property type="entry name" value="3-BETA-HYDROXYSTEROID-DELTA(8),DELTA(7)-ISOMERASE"/>
    <property type="match status" value="1"/>
</dbReference>
<name>A0A8C4R0W8_EPTBU</name>
<feature type="transmembrane region" description="Helical" evidence="14">
    <location>
        <begin position="117"/>
        <end position="135"/>
    </location>
</feature>
<dbReference type="OMA" id="VIEGWFC"/>
<dbReference type="Pfam" id="PF05241">
    <property type="entry name" value="EBP"/>
    <property type="match status" value="1"/>
</dbReference>
<keyword evidence="17" id="KW-1185">Reference proteome</keyword>
<dbReference type="GeneTree" id="ENSGT00530000063715"/>
<evidence type="ECO:0000256" key="2">
    <source>
        <dbReference type="ARBA" id="ARBA00008337"/>
    </source>
</evidence>
<evidence type="ECO:0000256" key="14">
    <source>
        <dbReference type="SAM" id="Phobius"/>
    </source>
</evidence>
<comment type="subcellular location">
    <subcellularLocation>
        <location evidence="1">Membrane</location>
        <topology evidence="1">Multi-pass membrane protein</topology>
    </subcellularLocation>
</comment>
<keyword evidence="6 13" id="KW-1133">Transmembrane helix</keyword>
<feature type="transmembrane region" description="Helical" evidence="14">
    <location>
        <begin position="142"/>
        <end position="161"/>
    </location>
</feature>
<evidence type="ECO:0000256" key="11">
    <source>
        <dbReference type="ARBA" id="ARBA00023221"/>
    </source>
</evidence>
<keyword evidence="4 13" id="KW-0812">Transmembrane</keyword>
<feature type="transmembrane region" description="Helical" evidence="14">
    <location>
        <begin position="23"/>
        <end position="45"/>
    </location>
</feature>
<evidence type="ECO:0000313" key="17">
    <source>
        <dbReference type="Proteomes" id="UP000694388"/>
    </source>
</evidence>
<evidence type="ECO:0000256" key="8">
    <source>
        <dbReference type="ARBA" id="ARBA00023098"/>
    </source>
</evidence>
<feature type="transmembrane region" description="Helical" evidence="14">
    <location>
        <begin position="57"/>
        <end position="79"/>
    </location>
</feature>
<reference evidence="16" key="2">
    <citation type="submission" date="2025-09" db="UniProtKB">
        <authorList>
            <consortium name="Ensembl"/>
        </authorList>
    </citation>
    <scope>IDENTIFICATION</scope>
</reference>
<evidence type="ECO:0000313" key="16">
    <source>
        <dbReference type="Ensembl" id="ENSEBUP00000023353.1"/>
    </source>
</evidence>
<evidence type="ECO:0000256" key="3">
    <source>
        <dbReference type="ARBA" id="ARBA00022516"/>
    </source>
</evidence>
<dbReference type="Proteomes" id="UP000694388">
    <property type="component" value="Unplaced"/>
</dbReference>
<evidence type="ECO:0000256" key="1">
    <source>
        <dbReference type="ARBA" id="ARBA00004141"/>
    </source>
</evidence>
<dbReference type="InterPro" id="IPR007905">
    <property type="entry name" value="EBP"/>
</dbReference>
<protein>
    <submittedName>
        <fullName evidence="16">EBP cholestenol delta-isomerase</fullName>
    </submittedName>
</protein>